<dbReference type="EMBL" id="AAOH01000002">
    <property type="protein sequence ID" value="EAR29991.1"/>
    <property type="molecule type" value="Genomic_DNA"/>
</dbReference>
<evidence type="ECO:0000259" key="5">
    <source>
        <dbReference type="Pfam" id="PF25973"/>
    </source>
</evidence>
<evidence type="ECO:0000313" key="7">
    <source>
        <dbReference type="EMBL" id="EAR29991.1"/>
    </source>
</evidence>
<evidence type="ECO:0000259" key="4">
    <source>
        <dbReference type="Pfam" id="PF25954"/>
    </source>
</evidence>
<proteinExistence type="inferred from homology"/>
<dbReference type="STRING" id="87626.PTD2_14264"/>
<dbReference type="Proteomes" id="UP000006201">
    <property type="component" value="Unassembled WGS sequence"/>
</dbReference>
<dbReference type="HOGENOM" id="CLU_018816_1_2_6"/>
<sequence>MRNYQLGKILFPFLIILLVVTCIYLYLPKHSDANQTFANKPVIVSAVNVTMQTQSIDLESLGTSRANEAIFIKSAQNDYVTEVFFNDGDIVKKGQVLVQLNSEQEKSAVAELQINLKEEQRQLNRLTELAKSQATAKSLLEEQRSKFEATQVQLASATIKLAEMTITAPFSGRLGQRLISPGAFITSANEITTLDDISTIKVDFNVPEKYLAALKPNMVVTAKSPAYPDITFSGVLSNISSRINPATRSVPVTASFDNKNQQLRSGMLLHTFVKLSEFNAILVPEKAIIPIENQHFVYVVENGLANRKEVTILQRLHGQVAIAQGLSEGQQVVTEGIIKIRPGSSVEVKGDAQ</sequence>
<dbReference type="Gene3D" id="2.40.50.100">
    <property type="match status" value="1"/>
</dbReference>
<evidence type="ECO:0000256" key="2">
    <source>
        <dbReference type="SAM" id="Coils"/>
    </source>
</evidence>
<dbReference type="GO" id="GO:1990281">
    <property type="term" value="C:efflux pump complex"/>
    <property type="evidence" value="ECO:0007669"/>
    <property type="project" value="TreeGrafter"/>
</dbReference>
<dbReference type="PANTHER" id="PTHR30469:SF16">
    <property type="entry name" value="HAE1 FAMILY EFFLUX PUMP MFP COMPONENT"/>
    <property type="match status" value="1"/>
</dbReference>
<accession>A4C7N7</accession>
<evidence type="ECO:0000259" key="6">
    <source>
        <dbReference type="Pfam" id="PF25989"/>
    </source>
</evidence>
<dbReference type="OrthoDB" id="9806939at2"/>
<dbReference type="Gene3D" id="2.40.30.170">
    <property type="match status" value="1"/>
</dbReference>
<feature type="transmembrane region" description="Helical" evidence="3">
    <location>
        <begin position="9"/>
        <end position="27"/>
    </location>
</feature>
<comment type="similarity">
    <text evidence="1">Belongs to the membrane fusion protein (MFP) (TC 8.A.1) family.</text>
</comment>
<dbReference type="NCBIfam" id="TIGR01730">
    <property type="entry name" value="RND_mfp"/>
    <property type="match status" value="1"/>
</dbReference>
<evidence type="ECO:0000313" key="8">
    <source>
        <dbReference type="Proteomes" id="UP000006201"/>
    </source>
</evidence>
<feature type="domain" description="YknX-like C-terminal permuted SH3-like" evidence="6">
    <location>
        <begin position="281"/>
        <end position="348"/>
    </location>
</feature>
<dbReference type="InterPro" id="IPR058647">
    <property type="entry name" value="BSH_CzcB-like"/>
</dbReference>
<dbReference type="PANTHER" id="PTHR30469">
    <property type="entry name" value="MULTIDRUG RESISTANCE PROTEIN MDTA"/>
    <property type="match status" value="1"/>
</dbReference>
<dbReference type="eggNOG" id="COG0845">
    <property type="taxonomic scope" value="Bacteria"/>
</dbReference>
<organism evidence="7 8">
    <name type="scientific">Pseudoalteromonas tunicata D2</name>
    <dbReference type="NCBI Taxonomy" id="87626"/>
    <lineage>
        <taxon>Bacteria</taxon>
        <taxon>Pseudomonadati</taxon>
        <taxon>Pseudomonadota</taxon>
        <taxon>Gammaproteobacteria</taxon>
        <taxon>Alteromonadales</taxon>
        <taxon>Pseudoalteromonadaceae</taxon>
        <taxon>Pseudoalteromonas</taxon>
    </lineage>
</organism>
<feature type="domain" description="CzcB-like barrel-sandwich hybrid" evidence="5">
    <location>
        <begin position="79"/>
        <end position="195"/>
    </location>
</feature>
<dbReference type="InterPro" id="IPR058792">
    <property type="entry name" value="Beta-barrel_RND_2"/>
</dbReference>
<dbReference type="SUPFAM" id="SSF111369">
    <property type="entry name" value="HlyD-like secretion proteins"/>
    <property type="match status" value="1"/>
</dbReference>
<dbReference type="Gene3D" id="2.40.420.20">
    <property type="match status" value="1"/>
</dbReference>
<protein>
    <submittedName>
        <fullName evidence="7">Uncharacterized protein</fullName>
    </submittedName>
</protein>
<dbReference type="RefSeq" id="WP_009837864.1">
    <property type="nucleotide sequence ID" value="NZ_AAOH01000002.1"/>
</dbReference>
<dbReference type="AlphaFoldDB" id="A4C7N7"/>
<name>A4C7N7_9GAMM</name>
<keyword evidence="8" id="KW-1185">Reference proteome</keyword>
<keyword evidence="2" id="KW-0175">Coiled coil</keyword>
<comment type="caution">
    <text evidence="7">The sequence shown here is derived from an EMBL/GenBank/DDBJ whole genome shotgun (WGS) entry which is preliminary data.</text>
</comment>
<dbReference type="GO" id="GO:0015562">
    <property type="term" value="F:efflux transmembrane transporter activity"/>
    <property type="evidence" value="ECO:0007669"/>
    <property type="project" value="TreeGrafter"/>
</dbReference>
<feature type="coiled-coil region" evidence="2">
    <location>
        <begin position="100"/>
        <end position="136"/>
    </location>
</feature>
<evidence type="ECO:0000256" key="1">
    <source>
        <dbReference type="ARBA" id="ARBA00009477"/>
    </source>
</evidence>
<dbReference type="Pfam" id="PF25989">
    <property type="entry name" value="YknX_C"/>
    <property type="match status" value="1"/>
</dbReference>
<keyword evidence="3" id="KW-1133">Transmembrane helix</keyword>
<dbReference type="Pfam" id="PF25973">
    <property type="entry name" value="BSH_CzcB"/>
    <property type="match status" value="1"/>
</dbReference>
<keyword evidence="3" id="KW-0472">Membrane</keyword>
<dbReference type="InterPro" id="IPR058637">
    <property type="entry name" value="YknX-like_C"/>
</dbReference>
<dbReference type="InterPro" id="IPR006143">
    <property type="entry name" value="RND_pump_MFP"/>
</dbReference>
<dbReference type="FunFam" id="2.40.30.170:FF:000010">
    <property type="entry name" value="Efflux RND transporter periplasmic adaptor subunit"/>
    <property type="match status" value="1"/>
</dbReference>
<feature type="domain" description="CusB-like beta-barrel" evidence="4">
    <location>
        <begin position="202"/>
        <end position="270"/>
    </location>
</feature>
<reference evidence="7 8" key="1">
    <citation type="submission" date="2006-02" db="EMBL/GenBank/DDBJ databases">
        <authorList>
            <person name="Moran M.A."/>
            <person name="Kjelleberg S."/>
            <person name="Egan S."/>
            <person name="Saunders N."/>
            <person name="Thomas T."/>
            <person name="Ferriera S."/>
            <person name="Johnson J."/>
            <person name="Kravitz S."/>
            <person name="Halpern A."/>
            <person name="Remington K."/>
            <person name="Beeson K."/>
            <person name="Tran B."/>
            <person name="Rogers Y.-H."/>
            <person name="Friedman R."/>
            <person name="Venter J.C."/>
        </authorList>
    </citation>
    <scope>NUCLEOTIDE SEQUENCE [LARGE SCALE GENOMIC DNA]</scope>
    <source>
        <strain evidence="7 8">D2</strain>
    </source>
</reference>
<dbReference type="Pfam" id="PF25954">
    <property type="entry name" value="Beta-barrel_RND_2"/>
    <property type="match status" value="1"/>
</dbReference>
<keyword evidence="3" id="KW-0812">Transmembrane</keyword>
<dbReference type="Gene3D" id="1.10.287.470">
    <property type="entry name" value="Helix hairpin bin"/>
    <property type="match status" value="1"/>
</dbReference>
<dbReference type="PRINTS" id="PR01490">
    <property type="entry name" value="RTXTOXIND"/>
</dbReference>
<evidence type="ECO:0000256" key="3">
    <source>
        <dbReference type="SAM" id="Phobius"/>
    </source>
</evidence>
<gene>
    <name evidence="7" type="ORF">PTD2_14264</name>
</gene>